<organism evidence="3">
    <name type="scientific">uncultured Caudovirales phage</name>
    <dbReference type="NCBI Taxonomy" id="2100421"/>
    <lineage>
        <taxon>Viruses</taxon>
        <taxon>Duplodnaviria</taxon>
        <taxon>Heunggongvirae</taxon>
        <taxon>Uroviricota</taxon>
        <taxon>Caudoviricetes</taxon>
        <taxon>Peduoviridae</taxon>
        <taxon>Maltschvirus</taxon>
        <taxon>Maltschvirus maltsch</taxon>
    </lineage>
</organism>
<sequence length="146" mass="14442">MSNSQAIGVAYQDQDIVGSNLLYVNSTSGQFGYNTGSSTAVPTAVTQATSKSTGVTANTPCGTITMNNAALAAGVEVAFIVTNSAVSAYDVPVLAIKSGATTAGTYLLSVAAVAAGSFTVVVTNASAGSLSEALVISFALIHVAQQ</sequence>
<dbReference type="EMBL" id="LR797433">
    <property type="protein sequence ID" value="CAB4215817.1"/>
    <property type="molecule type" value="Genomic_DNA"/>
</dbReference>
<evidence type="ECO:0000313" key="3">
    <source>
        <dbReference type="EMBL" id="CAB5229889.1"/>
    </source>
</evidence>
<accession>A0A6J7XIE0</accession>
<evidence type="ECO:0000313" key="2">
    <source>
        <dbReference type="EMBL" id="CAB4215817.1"/>
    </source>
</evidence>
<gene>
    <name evidence="1" type="ORF">UFOVP1109_27</name>
    <name evidence="2" type="ORF">UFOVP1473_10</name>
    <name evidence="3" type="ORF">UFOVP1560_18</name>
</gene>
<name>A0A6J7XIE0_9CAUD</name>
<evidence type="ECO:0000313" key="1">
    <source>
        <dbReference type="EMBL" id="CAB4184058.1"/>
    </source>
</evidence>
<dbReference type="EMBL" id="LR797056">
    <property type="protein sequence ID" value="CAB4184058.1"/>
    <property type="molecule type" value="Genomic_DNA"/>
</dbReference>
<dbReference type="EMBL" id="LR798410">
    <property type="protein sequence ID" value="CAB5229889.1"/>
    <property type="molecule type" value="Genomic_DNA"/>
</dbReference>
<reference evidence="3" key="1">
    <citation type="submission" date="2020-05" db="EMBL/GenBank/DDBJ databases">
        <authorList>
            <person name="Chiriac C."/>
            <person name="Salcher M."/>
            <person name="Ghai R."/>
            <person name="Kavagutti S V."/>
        </authorList>
    </citation>
    <scope>NUCLEOTIDE SEQUENCE</scope>
</reference>
<protein>
    <submittedName>
        <fullName evidence="3">Uncharacterized protein</fullName>
    </submittedName>
</protein>
<proteinExistence type="predicted"/>